<dbReference type="EC" id="2.8.1.8" evidence="8"/>
<keyword evidence="2 8" id="KW-0808">Transferase</keyword>
<keyword evidence="5 8" id="KW-0408">Iron</keyword>
<dbReference type="EMBL" id="LIZX01000022">
    <property type="protein sequence ID" value="KPJ69538.1"/>
    <property type="molecule type" value="Genomic_DNA"/>
</dbReference>
<comment type="subcellular location">
    <subcellularLocation>
        <location evidence="8">Cytoplasm</location>
    </subcellularLocation>
</comment>
<dbReference type="InterPro" id="IPR058240">
    <property type="entry name" value="rSAM_sf"/>
</dbReference>
<dbReference type="AlphaFoldDB" id="A0A0S7Y454"/>
<evidence type="ECO:0000256" key="7">
    <source>
        <dbReference type="ARBA" id="ARBA00047326"/>
    </source>
</evidence>
<dbReference type="Pfam" id="PF04055">
    <property type="entry name" value="Radical_SAM"/>
    <property type="match status" value="1"/>
</dbReference>
<feature type="binding site" evidence="8">
    <location>
        <position position="266"/>
    </location>
    <ligand>
        <name>[4Fe-4S] cluster</name>
        <dbReference type="ChEBI" id="CHEBI:49883"/>
        <label>1</label>
    </ligand>
</feature>
<dbReference type="InterPro" id="IPR003698">
    <property type="entry name" value="Lipoyl_synth"/>
</dbReference>
<comment type="cofactor">
    <cofactor evidence="8">
        <name>[4Fe-4S] cluster</name>
        <dbReference type="ChEBI" id="CHEBI:49883"/>
    </cofactor>
    <text evidence="8">Binds 2 [4Fe-4S] clusters per subunit. One cluster is coordinated with 3 cysteines and an exchangeable S-adenosyl-L-methionine.</text>
</comment>
<dbReference type="PATRIC" id="fig|1703775.3.peg.674"/>
<feature type="binding site" evidence="8">
    <location>
        <position position="66"/>
    </location>
    <ligand>
        <name>[4Fe-4S] cluster</name>
        <dbReference type="ChEBI" id="CHEBI:49883"/>
        <label>2</label>
        <note>4Fe-4S-S-AdoMet</note>
    </ligand>
</feature>
<dbReference type="InterPro" id="IPR013785">
    <property type="entry name" value="Aldolase_TIM"/>
</dbReference>
<dbReference type="UniPathway" id="UPA00538">
    <property type="reaction ID" value="UER00593"/>
</dbReference>
<keyword evidence="6 8" id="KW-0411">Iron-sulfur</keyword>
<dbReference type="GO" id="GO:0016992">
    <property type="term" value="F:lipoate synthase activity"/>
    <property type="evidence" value="ECO:0007669"/>
    <property type="project" value="UniProtKB-UniRule"/>
</dbReference>
<name>A0A0S7Y454_UNCSA</name>
<dbReference type="PANTHER" id="PTHR10949:SF0">
    <property type="entry name" value="LIPOYL SYNTHASE, MITOCHONDRIAL"/>
    <property type="match status" value="1"/>
</dbReference>
<organism evidence="10 11">
    <name type="scientific">candidate division WOR-1 bacterium DG_54_3</name>
    <dbReference type="NCBI Taxonomy" id="1703775"/>
    <lineage>
        <taxon>Bacteria</taxon>
        <taxon>Bacillati</taxon>
        <taxon>Saganbacteria</taxon>
    </lineage>
</organism>
<dbReference type="GO" id="GO:0046872">
    <property type="term" value="F:metal ion binding"/>
    <property type="evidence" value="ECO:0007669"/>
    <property type="project" value="UniProtKB-KW"/>
</dbReference>
<dbReference type="NCBIfam" id="TIGR00510">
    <property type="entry name" value="lipA"/>
    <property type="match status" value="1"/>
</dbReference>
<evidence type="ECO:0000313" key="10">
    <source>
        <dbReference type="EMBL" id="KPJ69538.1"/>
    </source>
</evidence>
<keyword evidence="1 8" id="KW-0004">4Fe-4S</keyword>
<comment type="catalytic activity">
    <reaction evidence="7 8">
        <text>[[Fe-S] cluster scaffold protein carrying a second [4Fe-4S](2+) cluster] + N(6)-octanoyl-L-lysyl-[protein] + 2 oxidized [2Fe-2S]-[ferredoxin] + 2 S-adenosyl-L-methionine + 4 H(+) = [[Fe-S] cluster scaffold protein] + N(6)-[(R)-dihydrolipoyl]-L-lysyl-[protein] + 4 Fe(3+) + 2 hydrogen sulfide + 2 5'-deoxyadenosine + 2 L-methionine + 2 reduced [2Fe-2S]-[ferredoxin]</text>
        <dbReference type="Rhea" id="RHEA:16585"/>
        <dbReference type="Rhea" id="RHEA-COMP:9928"/>
        <dbReference type="Rhea" id="RHEA-COMP:10000"/>
        <dbReference type="Rhea" id="RHEA-COMP:10001"/>
        <dbReference type="Rhea" id="RHEA-COMP:10475"/>
        <dbReference type="Rhea" id="RHEA-COMP:14568"/>
        <dbReference type="Rhea" id="RHEA-COMP:14569"/>
        <dbReference type="ChEBI" id="CHEBI:15378"/>
        <dbReference type="ChEBI" id="CHEBI:17319"/>
        <dbReference type="ChEBI" id="CHEBI:29034"/>
        <dbReference type="ChEBI" id="CHEBI:29919"/>
        <dbReference type="ChEBI" id="CHEBI:33722"/>
        <dbReference type="ChEBI" id="CHEBI:33737"/>
        <dbReference type="ChEBI" id="CHEBI:33738"/>
        <dbReference type="ChEBI" id="CHEBI:57844"/>
        <dbReference type="ChEBI" id="CHEBI:59789"/>
        <dbReference type="ChEBI" id="CHEBI:78809"/>
        <dbReference type="ChEBI" id="CHEBI:83100"/>
        <dbReference type="EC" id="2.8.1.8"/>
    </reaction>
</comment>
<comment type="caution">
    <text evidence="10">The sequence shown here is derived from an EMBL/GenBank/DDBJ whole genome shotgun (WGS) entry which is preliminary data.</text>
</comment>
<evidence type="ECO:0000256" key="1">
    <source>
        <dbReference type="ARBA" id="ARBA00022485"/>
    </source>
</evidence>
<feature type="binding site" evidence="8">
    <location>
        <position position="33"/>
    </location>
    <ligand>
        <name>[4Fe-4S] cluster</name>
        <dbReference type="ChEBI" id="CHEBI:49883"/>
        <label>1</label>
    </ligand>
</feature>
<evidence type="ECO:0000256" key="3">
    <source>
        <dbReference type="ARBA" id="ARBA00022691"/>
    </source>
</evidence>
<gene>
    <name evidence="8" type="primary">lipA</name>
    <name evidence="10" type="ORF">AMJ44_03505</name>
</gene>
<keyword evidence="3 8" id="KW-0949">S-adenosyl-L-methionine</keyword>
<evidence type="ECO:0000313" key="11">
    <source>
        <dbReference type="Proteomes" id="UP000051861"/>
    </source>
</evidence>
<dbReference type="GO" id="GO:0005737">
    <property type="term" value="C:cytoplasm"/>
    <property type="evidence" value="ECO:0007669"/>
    <property type="project" value="UniProtKB-SubCell"/>
</dbReference>
<dbReference type="SFLD" id="SFLDF00271">
    <property type="entry name" value="lipoyl_synthase"/>
    <property type="match status" value="1"/>
</dbReference>
<sequence length="281" mass="31731">MALPQFLIKRIPKQENIRKIRNLIDDCRIHTVCESAKCPNIGECFSKNTLTFMILGDVCTRNCRFCGISKGKPSPPDPEEPERITLAVKKLGLKYVVITSVSRDDLPDGGASQFAAVIKCLRPLKVEALIPDFQGSEPALKTVLDAEPYVLNHNLETIPRLYSKIRSQADYQRSLWVLKMAKNRGLYTKSGLMVGLGENKEDVFSALQDLRRVECNIVTIGQYLPPTNVHPKAERYVRPEEFEEYRAFGKALGFLEVFSGSFVRSSYRAGEIMEWKKPSVS</sequence>
<protein>
    <recommendedName>
        <fullName evidence="8">Lipoyl synthase</fullName>
        <ecNumber evidence="8">2.8.1.8</ecNumber>
    </recommendedName>
    <alternativeName>
        <fullName evidence="8">Lip-syn</fullName>
        <shortName evidence="8">LS</shortName>
    </alternativeName>
    <alternativeName>
        <fullName evidence="8">Lipoate synthase</fullName>
    </alternativeName>
    <alternativeName>
        <fullName evidence="8">Lipoic acid synthase</fullName>
    </alternativeName>
    <alternativeName>
        <fullName evidence="8">Sulfur insertion protein LipA</fullName>
    </alternativeName>
</protein>
<dbReference type="Gene3D" id="3.20.20.70">
    <property type="entry name" value="Aldolase class I"/>
    <property type="match status" value="1"/>
</dbReference>
<dbReference type="PROSITE" id="PS51918">
    <property type="entry name" value="RADICAL_SAM"/>
    <property type="match status" value="1"/>
</dbReference>
<keyword evidence="4 8" id="KW-0479">Metal-binding</keyword>
<evidence type="ECO:0000256" key="6">
    <source>
        <dbReference type="ARBA" id="ARBA00023014"/>
    </source>
</evidence>
<comment type="similarity">
    <text evidence="8">Belongs to the radical SAM superfamily. Lipoyl synthase family.</text>
</comment>
<evidence type="ECO:0000256" key="2">
    <source>
        <dbReference type="ARBA" id="ARBA00022679"/>
    </source>
</evidence>
<dbReference type="SMART" id="SM00729">
    <property type="entry name" value="Elp3"/>
    <property type="match status" value="1"/>
</dbReference>
<dbReference type="GO" id="GO:0009249">
    <property type="term" value="P:protein lipoylation"/>
    <property type="evidence" value="ECO:0007669"/>
    <property type="project" value="UniProtKB-UniRule"/>
</dbReference>
<dbReference type="GO" id="GO:0051539">
    <property type="term" value="F:4 iron, 4 sulfur cluster binding"/>
    <property type="evidence" value="ECO:0007669"/>
    <property type="project" value="UniProtKB-UniRule"/>
</dbReference>
<dbReference type="SUPFAM" id="SSF102114">
    <property type="entry name" value="Radical SAM enzymes"/>
    <property type="match status" value="1"/>
</dbReference>
<dbReference type="NCBIfam" id="NF004019">
    <property type="entry name" value="PRK05481.1"/>
    <property type="match status" value="1"/>
</dbReference>
<evidence type="ECO:0000259" key="9">
    <source>
        <dbReference type="PROSITE" id="PS51918"/>
    </source>
</evidence>
<dbReference type="SFLD" id="SFLDG01058">
    <property type="entry name" value="lipoyl_synthase_like"/>
    <property type="match status" value="1"/>
</dbReference>
<feature type="binding site" evidence="8">
    <location>
        <position position="44"/>
    </location>
    <ligand>
        <name>[4Fe-4S] cluster</name>
        <dbReference type="ChEBI" id="CHEBI:49883"/>
        <label>1</label>
    </ligand>
</feature>
<dbReference type="NCBIfam" id="NF009544">
    <property type="entry name" value="PRK12928.1"/>
    <property type="match status" value="1"/>
</dbReference>
<dbReference type="InterPro" id="IPR007197">
    <property type="entry name" value="rSAM"/>
</dbReference>
<accession>A0A0S7Y454</accession>
<evidence type="ECO:0000256" key="5">
    <source>
        <dbReference type="ARBA" id="ARBA00023004"/>
    </source>
</evidence>
<feature type="binding site" evidence="8">
    <location>
        <position position="59"/>
    </location>
    <ligand>
        <name>[4Fe-4S] cluster</name>
        <dbReference type="ChEBI" id="CHEBI:49883"/>
        <label>2</label>
        <note>4Fe-4S-S-AdoMet</note>
    </ligand>
</feature>
<comment type="function">
    <text evidence="8">Catalyzes the radical-mediated insertion of two sulfur atoms into the C-6 and C-8 positions of the octanoyl moiety bound to the lipoyl domains of lipoate-dependent enzymes, thereby converting the octanoylated domains into lipoylated derivatives.</text>
</comment>
<dbReference type="HAMAP" id="MF_00206">
    <property type="entry name" value="Lipoyl_synth"/>
    <property type="match status" value="1"/>
</dbReference>
<reference evidence="10 11" key="1">
    <citation type="journal article" date="2015" name="Microbiome">
        <title>Genomic resolution of linkages in carbon, nitrogen, and sulfur cycling among widespread estuary sediment bacteria.</title>
        <authorList>
            <person name="Baker B.J."/>
            <person name="Lazar C.S."/>
            <person name="Teske A.P."/>
            <person name="Dick G.J."/>
        </authorList>
    </citation>
    <scope>NUCLEOTIDE SEQUENCE [LARGE SCALE GENOMIC DNA]</scope>
    <source>
        <strain evidence="10">DG_54_3</strain>
    </source>
</reference>
<proteinExistence type="inferred from homology"/>
<comment type="pathway">
    <text evidence="8">Protein modification; protein lipoylation via endogenous pathway; protein N(6)-(lipoyl)lysine from octanoyl-[acyl-carrier-protein]: step 2/2.</text>
</comment>
<dbReference type="SFLD" id="SFLDS00029">
    <property type="entry name" value="Radical_SAM"/>
    <property type="match status" value="1"/>
</dbReference>
<feature type="binding site" evidence="8">
    <location>
        <position position="38"/>
    </location>
    <ligand>
        <name>[4Fe-4S] cluster</name>
        <dbReference type="ChEBI" id="CHEBI:49883"/>
        <label>1</label>
    </ligand>
</feature>
<keyword evidence="8" id="KW-0963">Cytoplasm</keyword>
<evidence type="ECO:0000256" key="8">
    <source>
        <dbReference type="HAMAP-Rule" id="MF_00206"/>
    </source>
</evidence>
<dbReference type="PANTHER" id="PTHR10949">
    <property type="entry name" value="LIPOYL SYNTHASE"/>
    <property type="match status" value="1"/>
</dbReference>
<dbReference type="PIRSF" id="PIRSF005963">
    <property type="entry name" value="Lipoyl_synth"/>
    <property type="match status" value="1"/>
</dbReference>
<dbReference type="Proteomes" id="UP000051861">
    <property type="component" value="Unassembled WGS sequence"/>
</dbReference>
<feature type="domain" description="Radical SAM core" evidence="9">
    <location>
        <begin position="45"/>
        <end position="255"/>
    </location>
</feature>
<dbReference type="InterPro" id="IPR006638">
    <property type="entry name" value="Elp3/MiaA/NifB-like_rSAM"/>
</dbReference>
<feature type="binding site" evidence="8">
    <location>
        <position position="63"/>
    </location>
    <ligand>
        <name>[4Fe-4S] cluster</name>
        <dbReference type="ChEBI" id="CHEBI:49883"/>
        <label>2</label>
        <note>4Fe-4S-S-AdoMet</note>
    </ligand>
</feature>
<evidence type="ECO:0000256" key="4">
    <source>
        <dbReference type="ARBA" id="ARBA00022723"/>
    </source>
</evidence>